<dbReference type="Proteomes" id="UP000297734">
    <property type="component" value="Unassembled WGS sequence"/>
</dbReference>
<evidence type="ECO:0008006" key="3">
    <source>
        <dbReference type="Google" id="ProtNLM"/>
    </source>
</evidence>
<protein>
    <recommendedName>
        <fullName evidence="3">Alpha/beta hydrolase</fullName>
    </recommendedName>
</protein>
<organism evidence="1 2">
    <name type="scientific">Pseudomonas nabeulensis</name>
    <dbReference type="NCBI Taxonomy" id="2293833"/>
    <lineage>
        <taxon>Bacteria</taxon>
        <taxon>Pseudomonadati</taxon>
        <taxon>Pseudomonadota</taxon>
        <taxon>Gammaproteobacteria</taxon>
        <taxon>Pseudomonadales</taxon>
        <taxon>Pseudomonadaceae</taxon>
        <taxon>Pseudomonas</taxon>
    </lineage>
</organism>
<dbReference type="AlphaFoldDB" id="A0A4Z0B400"/>
<dbReference type="OrthoDB" id="1114329at2"/>
<reference evidence="1 2" key="1">
    <citation type="journal article" date="2019" name="Syst. Appl. Microbiol.">
        <title>New species of pathogenic Pseudomonas isolated from citrus in Tunisia: Proposal of Pseudomonas kairouanensis sp. nov. and Pseudomonas nabeulensis sp. nov.</title>
        <authorList>
            <person name="Oueslati M."/>
            <person name="Mulet M."/>
            <person name="Gomila M."/>
            <person name="Berge O."/>
            <person name="Hajlaoui M.R."/>
            <person name="Lalucat J."/>
            <person name="Sadfi-Zouaoui N."/>
            <person name="Garcia-Valdes E."/>
        </authorList>
    </citation>
    <scope>NUCLEOTIDE SEQUENCE [LARGE SCALE GENOMIC DNA]</scope>
    <source>
        <strain evidence="1 2">E10B</strain>
    </source>
</reference>
<evidence type="ECO:0000313" key="1">
    <source>
        <dbReference type="EMBL" id="TFY93756.1"/>
    </source>
</evidence>
<sequence>MSAKRPVAVVFIHGLARKPAPEQLLELWQWGLSRGNPMPSVFAPPNEGIDLATEGVPHVLNYYADVFYGVEYETDISSYMEGCVDLELQAEGLDRVEEDLPLPAPKTPREAAFLEGFQAAITANLTVDDAVPTASPLDCSSDHEIARFIPSRVREAMIKKAAMEAYYFLFNKEYVRPTDGKRFNVREELRSRLLRDLRCLQEKAEKIVIVSHSMGTMIAYDVIRNCPDCPPVDTLITLGSPLGIREVQQELLAVGSESVDFPATTLRSWVNIYDPFDPICGAGPRFAKDYRPVDGKVVQDIRESNWGKWRHTITHYLAGTQLRAKLAEALEL</sequence>
<dbReference type="SUPFAM" id="SSF53474">
    <property type="entry name" value="alpha/beta-Hydrolases"/>
    <property type="match status" value="1"/>
</dbReference>
<dbReference type="EMBL" id="QUZT01000019">
    <property type="protein sequence ID" value="TFY93756.1"/>
    <property type="molecule type" value="Genomic_DNA"/>
</dbReference>
<evidence type="ECO:0000313" key="2">
    <source>
        <dbReference type="Proteomes" id="UP000297734"/>
    </source>
</evidence>
<gene>
    <name evidence="1" type="ORF">DYL61_12485</name>
</gene>
<dbReference type="RefSeq" id="WP_135308548.1">
    <property type="nucleotide sequence ID" value="NZ_QUZT01000019.1"/>
</dbReference>
<proteinExistence type="predicted"/>
<name>A0A4Z0B400_9PSED</name>
<dbReference type="InterPro" id="IPR029058">
    <property type="entry name" value="AB_hydrolase_fold"/>
</dbReference>
<keyword evidence="2" id="KW-1185">Reference proteome</keyword>
<accession>A0A4Z0B400</accession>
<dbReference type="Gene3D" id="3.40.50.1820">
    <property type="entry name" value="alpha/beta hydrolase"/>
    <property type="match status" value="1"/>
</dbReference>
<comment type="caution">
    <text evidence="1">The sequence shown here is derived from an EMBL/GenBank/DDBJ whole genome shotgun (WGS) entry which is preliminary data.</text>
</comment>